<proteinExistence type="predicted"/>
<organism evidence="1 2">
    <name type="scientific">Flavisolibacter ginsengisoli DSM 18119</name>
    <dbReference type="NCBI Taxonomy" id="1121884"/>
    <lineage>
        <taxon>Bacteria</taxon>
        <taxon>Pseudomonadati</taxon>
        <taxon>Bacteroidota</taxon>
        <taxon>Chitinophagia</taxon>
        <taxon>Chitinophagales</taxon>
        <taxon>Chitinophagaceae</taxon>
        <taxon>Flavisolibacter</taxon>
    </lineage>
</organism>
<dbReference type="Proteomes" id="UP000184048">
    <property type="component" value="Unassembled WGS sequence"/>
</dbReference>
<sequence length="61" mass="7027">MKLVLTEGVDYYLNDNGLLTFTAKYLSERGYCCGNGCKHCPYEYEAVPEPGRSELMKRQDR</sequence>
<dbReference type="InterPro" id="IPR040807">
    <property type="entry name" value="DUF5522"/>
</dbReference>
<name>A0A1M4YAB2_9BACT</name>
<dbReference type="Pfam" id="PF17653">
    <property type="entry name" value="DUF5522"/>
    <property type="match status" value="1"/>
</dbReference>
<evidence type="ECO:0000313" key="1">
    <source>
        <dbReference type="EMBL" id="SHF02694.1"/>
    </source>
</evidence>
<dbReference type="RefSeq" id="WP_072834858.1">
    <property type="nucleotide sequence ID" value="NZ_FQUU01000005.1"/>
</dbReference>
<dbReference type="AlphaFoldDB" id="A0A1M4YAB2"/>
<evidence type="ECO:0000313" key="2">
    <source>
        <dbReference type="Proteomes" id="UP000184048"/>
    </source>
</evidence>
<dbReference type="STRING" id="1121884.SAMN02745131_01655"/>
<accession>A0A1M4YAB2</accession>
<dbReference type="OrthoDB" id="9800168at2"/>
<dbReference type="EMBL" id="FQUU01000005">
    <property type="protein sequence ID" value="SHF02694.1"/>
    <property type="molecule type" value="Genomic_DNA"/>
</dbReference>
<reference evidence="1 2" key="1">
    <citation type="submission" date="2016-11" db="EMBL/GenBank/DDBJ databases">
        <authorList>
            <person name="Jaros S."/>
            <person name="Januszkiewicz K."/>
            <person name="Wedrychowicz H."/>
        </authorList>
    </citation>
    <scope>NUCLEOTIDE SEQUENCE [LARGE SCALE GENOMIC DNA]</scope>
    <source>
        <strain evidence="1 2">DSM 18119</strain>
    </source>
</reference>
<keyword evidence="2" id="KW-1185">Reference proteome</keyword>
<protein>
    <submittedName>
        <fullName evidence="1">Uncharacterized protein</fullName>
    </submittedName>
</protein>
<gene>
    <name evidence="1" type="ORF">SAMN02745131_01655</name>
</gene>